<dbReference type="Proteomes" id="UP000019095">
    <property type="component" value="Chromosome"/>
</dbReference>
<dbReference type="eggNOG" id="COG0565">
    <property type="taxonomic scope" value="Bacteria"/>
</dbReference>
<sequence length="298" mass="32263">MSPLHTRVRFIMVSPTHPGNVGSAARAIKNMGFGDLVLVSPKDSGILAHEEALALASGATDILAAAQIAPDLDTALTGITLAFALTARSRDMGPPSLDIRQTAQLSRTHLNNHADTRVAIVLGTERTGLDNDDISRCHRICHIPANPSYSSLNVSQALLLAAWELNYAMQAPAPVRHGVAPAATALSTSTPAQAPIQPDHSVPTLPEVSASRPDLWPVAPASHYPDVSGRDYAPAEKVEAFINHWESALIGIDFLNPNHPKKLMPRMRYMFTRIHMTQEEVDMMRGVCTNILKTVYRP</sequence>
<proteinExistence type="inferred from homology"/>
<dbReference type="OrthoDB" id="9806346at2"/>
<dbReference type="GO" id="GO:0005829">
    <property type="term" value="C:cytosol"/>
    <property type="evidence" value="ECO:0007669"/>
    <property type="project" value="TreeGrafter"/>
</dbReference>
<dbReference type="InterPro" id="IPR029028">
    <property type="entry name" value="Alpha/beta_knot_MTases"/>
</dbReference>
<dbReference type="RefSeq" id="WP_025371964.1">
    <property type="nucleotide sequence ID" value="NZ_CP003915.1"/>
</dbReference>
<keyword evidence="3 6" id="KW-0808">Transferase</keyword>
<dbReference type="SUPFAM" id="SSF75217">
    <property type="entry name" value="alpha/beta knot"/>
    <property type="match status" value="1"/>
</dbReference>
<dbReference type="GO" id="GO:0003723">
    <property type="term" value="F:RNA binding"/>
    <property type="evidence" value="ECO:0007669"/>
    <property type="project" value="InterPro"/>
</dbReference>
<dbReference type="InterPro" id="IPR001537">
    <property type="entry name" value="SpoU_MeTrfase"/>
</dbReference>
<evidence type="ECO:0000256" key="1">
    <source>
        <dbReference type="ARBA" id="ARBA00007228"/>
    </source>
</evidence>
<dbReference type="CDD" id="cd18093">
    <property type="entry name" value="SpoU-like_TrmJ"/>
    <property type="match status" value="1"/>
</dbReference>
<dbReference type="Gene3D" id="1.10.8.590">
    <property type="match status" value="1"/>
</dbReference>
<dbReference type="AlphaFoldDB" id="W0PD45"/>
<organism evidence="6 7">
    <name type="scientific">Advenella mimigardefordensis (strain DSM 17166 / LMG 22922 / DPN7)</name>
    <dbReference type="NCBI Taxonomy" id="1247726"/>
    <lineage>
        <taxon>Bacteria</taxon>
        <taxon>Pseudomonadati</taxon>
        <taxon>Pseudomonadota</taxon>
        <taxon>Betaproteobacteria</taxon>
        <taxon>Burkholderiales</taxon>
        <taxon>Alcaligenaceae</taxon>
    </lineage>
</organism>
<dbReference type="PANTHER" id="PTHR42786">
    <property type="entry name" value="TRNA/RRNA METHYLTRANSFERASE"/>
    <property type="match status" value="1"/>
</dbReference>
<dbReference type="GO" id="GO:0008173">
    <property type="term" value="F:RNA methyltransferase activity"/>
    <property type="evidence" value="ECO:0007669"/>
    <property type="project" value="InterPro"/>
</dbReference>
<keyword evidence="7" id="KW-1185">Reference proteome</keyword>
<protein>
    <submittedName>
        <fullName evidence="6">Putative tRNA methyltransferase</fullName>
    </submittedName>
</protein>
<dbReference type="STRING" id="1247726.MIM_c12410"/>
<keyword evidence="4" id="KW-0949">S-adenosyl-L-methionine</keyword>
<comment type="similarity">
    <text evidence="1">Belongs to the class IV-like SAM-binding methyltransferase superfamily. RNA methyltransferase TrmH family.</text>
</comment>
<evidence type="ECO:0000256" key="4">
    <source>
        <dbReference type="ARBA" id="ARBA00022691"/>
    </source>
</evidence>
<evidence type="ECO:0000256" key="3">
    <source>
        <dbReference type="ARBA" id="ARBA00022679"/>
    </source>
</evidence>
<dbReference type="PATRIC" id="fig|1247726.3.peg.1362"/>
<dbReference type="GO" id="GO:0002128">
    <property type="term" value="P:tRNA nucleoside ribose methylation"/>
    <property type="evidence" value="ECO:0007669"/>
    <property type="project" value="TreeGrafter"/>
</dbReference>
<gene>
    <name evidence="6" type="ORF">MIM_c12410</name>
</gene>
<dbReference type="KEGG" id="amim:MIM_c12410"/>
<dbReference type="InterPro" id="IPR029026">
    <property type="entry name" value="tRNA_m1G_MTases_N"/>
</dbReference>
<feature type="domain" description="tRNA/rRNA methyltransferase SpoU type" evidence="5">
    <location>
        <begin position="8"/>
        <end position="161"/>
    </location>
</feature>
<dbReference type="Pfam" id="PF00588">
    <property type="entry name" value="SpoU_methylase"/>
    <property type="match status" value="1"/>
</dbReference>
<dbReference type="Gene3D" id="3.40.1280.10">
    <property type="match status" value="1"/>
</dbReference>
<evidence type="ECO:0000313" key="6">
    <source>
        <dbReference type="EMBL" id="AHG63335.1"/>
    </source>
</evidence>
<dbReference type="HOGENOM" id="CLU_056931_0_0_4"/>
<dbReference type="InterPro" id="IPR004384">
    <property type="entry name" value="RNA_MeTrfase_TrmJ/LasT"/>
</dbReference>
<keyword evidence="2 6" id="KW-0489">Methyltransferase</keyword>
<name>W0PD45_ADVMD</name>
<dbReference type="PIRSF" id="PIRSF004808">
    <property type="entry name" value="LasT"/>
    <property type="match status" value="1"/>
</dbReference>
<dbReference type="PANTHER" id="PTHR42786:SF2">
    <property type="entry name" value="TRNA (CYTIDINE_URIDINE-2'-O-)-METHYLTRANSFERASE TRMJ"/>
    <property type="match status" value="1"/>
</dbReference>
<evidence type="ECO:0000256" key="2">
    <source>
        <dbReference type="ARBA" id="ARBA00022603"/>
    </source>
</evidence>
<evidence type="ECO:0000259" key="5">
    <source>
        <dbReference type="Pfam" id="PF00588"/>
    </source>
</evidence>
<dbReference type="EMBL" id="CP003915">
    <property type="protein sequence ID" value="AHG63335.1"/>
    <property type="molecule type" value="Genomic_DNA"/>
</dbReference>
<reference evidence="6 7" key="1">
    <citation type="journal article" date="2014" name="Microbiology">
        <title>Unravelling the complete genome sequence of Advenella mimigardefordensis strain DPN7T and novel insights in the catabolism of the xenobiotic polythioester precursor 3,3'-dithiodipropionate.</title>
        <authorList>
            <person name="Wubbeler J.H."/>
            <person name="Hiessl S."/>
            <person name="Schuldes J."/>
            <person name="Thurmer A."/>
            <person name="Daniel R."/>
            <person name="Steinbuchel A."/>
        </authorList>
    </citation>
    <scope>NUCLEOTIDE SEQUENCE [LARGE SCALE GENOMIC DNA]</scope>
    <source>
        <strain evidence="7">DSM 17166 / LMG 22922 / DPN7</strain>
    </source>
</reference>
<evidence type="ECO:0000313" key="7">
    <source>
        <dbReference type="Proteomes" id="UP000019095"/>
    </source>
</evidence>
<accession>W0PD45</accession>